<evidence type="ECO:0000313" key="4">
    <source>
        <dbReference type="Proteomes" id="UP000663193"/>
    </source>
</evidence>
<dbReference type="FunFam" id="2.30.180.10:FF:000056">
    <property type="entry name" value="Fasciclin-domain-containing protein"/>
    <property type="match status" value="1"/>
</dbReference>
<organism evidence="3 4">
    <name type="scientific">Phaeosphaeria nodorum (strain SN15 / ATCC MYA-4574 / FGSC 10173)</name>
    <name type="common">Glume blotch fungus</name>
    <name type="synonym">Parastagonospora nodorum</name>
    <dbReference type="NCBI Taxonomy" id="321614"/>
    <lineage>
        <taxon>Eukaryota</taxon>
        <taxon>Fungi</taxon>
        <taxon>Dikarya</taxon>
        <taxon>Ascomycota</taxon>
        <taxon>Pezizomycotina</taxon>
        <taxon>Dothideomycetes</taxon>
        <taxon>Pleosporomycetidae</taxon>
        <taxon>Pleosporales</taxon>
        <taxon>Pleosporineae</taxon>
        <taxon>Phaeosphaeriaceae</taxon>
        <taxon>Parastagonospora</taxon>
    </lineage>
</organism>
<dbReference type="VEuPathDB" id="FungiDB:JI435_004320"/>
<dbReference type="RefSeq" id="XP_001791118.1">
    <property type="nucleotide sequence ID" value="XM_001791066.1"/>
</dbReference>
<dbReference type="OMA" id="FKGYYPA"/>
<dbReference type="PANTHER" id="PTHR10900:SF77">
    <property type="entry name" value="FI19380P1"/>
    <property type="match status" value="1"/>
</dbReference>
<keyword evidence="4" id="KW-1185">Reference proteome</keyword>
<proteinExistence type="predicted"/>
<reference evidence="4" key="1">
    <citation type="journal article" date="2021" name="BMC Genomics">
        <title>Chromosome-level genome assembly and manually-curated proteome of model necrotroph Parastagonospora nodorum Sn15 reveals a genome-wide trove of candidate effector homologs, and redundancy of virulence-related functions within an accessory chromosome.</title>
        <authorList>
            <person name="Bertazzoni S."/>
            <person name="Jones D.A.B."/>
            <person name="Phan H.T."/>
            <person name="Tan K.-C."/>
            <person name="Hane J.K."/>
        </authorList>
    </citation>
    <scope>NUCLEOTIDE SEQUENCE [LARGE SCALE GENOMIC DNA]</scope>
    <source>
        <strain evidence="4">SN15 / ATCC MYA-4574 / FGSC 10173)</strain>
    </source>
</reference>
<evidence type="ECO:0000256" key="1">
    <source>
        <dbReference type="SAM" id="SignalP"/>
    </source>
</evidence>
<dbReference type="SMART" id="SM00554">
    <property type="entry name" value="FAS1"/>
    <property type="match status" value="2"/>
</dbReference>
<keyword evidence="1" id="KW-0732">Signal</keyword>
<dbReference type="KEGG" id="pno:SNOG_00432"/>
<dbReference type="InterPro" id="IPR000782">
    <property type="entry name" value="FAS1_domain"/>
</dbReference>
<dbReference type="PROSITE" id="PS51257">
    <property type="entry name" value="PROKAR_LIPOPROTEIN"/>
    <property type="match status" value="1"/>
</dbReference>
<dbReference type="EMBL" id="CP069023">
    <property type="protein sequence ID" value="QRC90917.1"/>
    <property type="molecule type" value="Genomic_DNA"/>
</dbReference>
<sequence>MRLSILSSFMMAGSCLAQGDLAGLLKSQPDLSTLLELVGLVDGLAETLSTASNITIIAPTNEAFAKVPRDTPEGQAVELRNDTIAISALLANHVFKGVYPSSVITDIPTFGQTLLNGSYVSAIQPFSNFTGGAYNALVKNGDKVAIISGEQTVSTVVQADIKLGEGITIHVVDEALSFGAPLELFAARAGYKAFNAALQAANLGFSFGETGADVIGQNISDFTILVPTDEAFLSIGSVLASADVPTLQSVLKYHFIPSNVIFSPDLGNVTVQSLQGEELTFTVLPDGSCFVNNAQIVFPNTILYNGVAHVIDAVLAPGPFDRSTLKPSAPAPERLAFEGASSVSALPFTVVSFGDDDMGYTTTPELLKTVAAIAVPTAGANVTVSGSVAPSRTGAPVETFTGAADAMLPSAGGALAAAVGIAAWML</sequence>
<dbReference type="AlphaFoldDB" id="A0A7U2EQB9"/>
<dbReference type="Gene3D" id="2.30.180.10">
    <property type="entry name" value="FAS1 domain"/>
    <property type="match status" value="2"/>
</dbReference>
<name>A0A7U2EQB9_PHANO</name>
<protein>
    <recommendedName>
        <fullName evidence="2">FAS1 domain-containing protein</fullName>
    </recommendedName>
</protein>
<dbReference type="Pfam" id="PF02469">
    <property type="entry name" value="Fasciclin"/>
    <property type="match status" value="2"/>
</dbReference>
<dbReference type="InterPro" id="IPR050904">
    <property type="entry name" value="Adhesion/Biosynth-related"/>
</dbReference>
<feature type="domain" description="FAS1" evidence="2">
    <location>
        <begin position="178"/>
        <end position="315"/>
    </location>
</feature>
<feature type="domain" description="FAS1" evidence="2">
    <location>
        <begin position="18"/>
        <end position="176"/>
    </location>
</feature>
<accession>A0A7U2EQB9</accession>
<gene>
    <name evidence="3" type="ORF">JI435_004320</name>
</gene>
<evidence type="ECO:0000259" key="2">
    <source>
        <dbReference type="PROSITE" id="PS50213"/>
    </source>
</evidence>
<dbReference type="InterPro" id="IPR036378">
    <property type="entry name" value="FAS1_dom_sf"/>
</dbReference>
<feature type="signal peptide" evidence="1">
    <location>
        <begin position="1"/>
        <end position="17"/>
    </location>
</feature>
<dbReference type="SUPFAM" id="SSF82153">
    <property type="entry name" value="FAS1 domain"/>
    <property type="match status" value="2"/>
</dbReference>
<dbReference type="OrthoDB" id="286301at2759"/>
<dbReference type="Proteomes" id="UP000663193">
    <property type="component" value="Chromosome 1"/>
</dbReference>
<dbReference type="PROSITE" id="PS50213">
    <property type="entry name" value="FAS1"/>
    <property type="match status" value="2"/>
</dbReference>
<dbReference type="PANTHER" id="PTHR10900">
    <property type="entry name" value="PERIOSTIN-RELATED"/>
    <property type="match status" value="1"/>
</dbReference>
<evidence type="ECO:0000313" key="3">
    <source>
        <dbReference type="EMBL" id="QRC90917.1"/>
    </source>
</evidence>
<dbReference type="FunFam" id="2.30.180.10:FF:000064">
    <property type="entry name" value="Uncharacterized protein"/>
    <property type="match status" value="1"/>
</dbReference>
<feature type="chain" id="PRO_5034527718" description="FAS1 domain-containing protein" evidence="1">
    <location>
        <begin position="18"/>
        <end position="426"/>
    </location>
</feature>